<evidence type="ECO:0000256" key="8">
    <source>
        <dbReference type="SAM" id="Phobius"/>
    </source>
</evidence>
<evidence type="ECO:0000256" key="1">
    <source>
        <dbReference type="ARBA" id="ARBA00004479"/>
    </source>
</evidence>
<dbReference type="EMBL" id="JABVXQ010000009">
    <property type="protein sequence ID" value="KAF6090652.1"/>
    <property type="molecule type" value="Genomic_DNA"/>
</dbReference>
<dbReference type="GO" id="GO:0004896">
    <property type="term" value="F:cytokine receptor activity"/>
    <property type="evidence" value="ECO:0007669"/>
    <property type="project" value="TreeGrafter"/>
</dbReference>
<sequence>MALLWLLVVLTPVCCVLPTNGDGSPPIANLRLDQGTKRLTWDLSGNVSRIKCYVDGDYLGPAMNNRYCLLNVLPKCEPWNYTVLITVPGGKLFSAWVDYPTREGNPRAAAEHLRCRVHDLHFLTCSWTVGAEAPGDVQYEFYLEDLRTSQKWPCPHYTKEEPGTRVGCQFADLSELLAEEDEKRYFRFVVQGTSGGSRVPCSEIFQSLSEIEELVAPNLTTACNKSLAVLRWTMFSHFTRFFDYELKIHKNLSEEFWSLPNPGTFTVTVRAHGGLWSAPQRFVCDPEDKTPLYVWLIALATLLAVGAAILLCKKCSLLHKLFPPIPHMKDPIADNRVHEKMMAWQAGAPAPEDCPVAEVQLVKST</sequence>
<evidence type="ECO:0000259" key="11">
    <source>
        <dbReference type="Pfam" id="PF18611"/>
    </source>
</evidence>
<evidence type="ECO:0000256" key="4">
    <source>
        <dbReference type="ARBA" id="ARBA00022989"/>
    </source>
</evidence>
<comment type="subcellular location">
    <subcellularLocation>
        <location evidence="1">Membrane</location>
        <topology evidence="1">Single-pass type I membrane protein</topology>
    </subcellularLocation>
</comment>
<feature type="domain" description="Type I cytokine receptor cytokine-binding" evidence="10">
    <location>
        <begin position="113"/>
        <end position="207"/>
    </location>
</feature>
<dbReference type="InterPro" id="IPR036116">
    <property type="entry name" value="FN3_sf"/>
</dbReference>
<keyword evidence="2 8" id="KW-0812">Transmembrane</keyword>
<dbReference type="InterPro" id="IPR040907">
    <property type="entry name" value="IL3Ra_N"/>
</dbReference>
<evidence type="ECO:0000256" key="6">
    <source>
        <dbReference type="ARBA" id="ARBA00023170"/>
    </source>
</evidence>
<feature type="transmembrane region" description="Helical" evidence="8">
    <location>
        <begin position="292"/>
        <end position="312"/>
    </location>
</feature>
<evidence type="ECO:0000256" key="2">
    <source>
        <dbReference type="ARBA" id="ARBA00022692"/>
    </source>
</evidence>
<keyword evidence="6 12" id="KW-0675">Receptor</keyword>
<keyword evidence="4 8" id="KW-1133">Transmembrane helix</keyword>
<keyword evidence="7" id="KW-0325">Glycoprotein</keyword>
<protein>
    <submittedName>
        <fullName evidence="12">Interleukin 3 receptor subunit alpha</fullName>
    </submittedName>
</protein>
<dbReference type="PANTHER" id="PTHR23037">
    <property type="entry name" value="CYTOKINE RECEPTOR"/>
    <property type="match status" value="1"/>
</dbReference>
<dbReference type="Pfam" id="PF18611">
    <property type="entry name" value="IL3Ra_N"/>
    <property type="match status" value="1"/>
</dbReference>
<feature type="signal peptide" evidence="9">
    <location>
        <begin position="1"/>
        <end position="21"/>
    </location>
</feature>
<evidence type="ECO:0000256" key="9">
    <source>
        <dbReference type="SAM" id="SignalP"/>
    </source>
</evidence>
<dbReference type="Pfam" id="PF09240">
    <property type="entry name" value="IL6Ra-bind"/>
    <property type="match status" value="1"/>
</dbReference>
<dbReference type="Gene3D" id="2.60.40.10">
    <property type="entry name" value="Immunoglobulins"/>
    <property type="match status" value="2"/>
</dbReference>
<evidence type="ECO:0000256" key="5">
    <source>
        <dbReference type="ARBA" id="ARBA00023136"/>
    </source>
</evidence>
<feature type="chain" id="PRO_5032619567" evidence="9">
    <location>
        <begin position="22"/>
        <end position="365"/>
    </location>
</feature>
<dbReference type="GO" id="GO:0009897">
    <property type="term" value="C:external side of plasma membrane"/>
    <property type="evidence" value="ECO:0007669"/>
    <property type="project" value="TreeGrafter"/>
</dbReference>
<dbReference type="InterPro" id="IPR015321">
    <property type="entry name" value="TypeI_recpt_CBD"/>
</dbReference>
<name>A0A834DUK3_9CHIR</name>
<dbReference type="PANTHER" id="PTHR23037:SF46">
    <property type="entry name" value="INTERLEUKIN 5 RECEPTOR SUBUNIT ALPHA"/>
    <property type="match status" value="1"/>
</dbReference>
<reference evidence="12 13" key="1">
    <citation type="journal article" date="2020" name="Nature">
        <title>Six reference-quality genomes reveal evolution of bat adaptations.</title>
        <authorList>
            <person name="Jebb D."/>
            <person name="Huang Z."/>
            <person name="Pippel M."/>
            <person name="Hughes G.M."/>
            <person name="Lavrichenko K."/>
            <person name="Devanna P."/>
            <person name="Winkler S."/>
            <person name="Jermiin L.S."/>
            <person name="Skirmuntt E.C."/>
            <person name="Katzourakis A."/>
            <person name="Burkitt-Gray L."/>
            <person name="Ray D.A."/>
            <person name="Sullivan K.A.M."/>
            <person name="Roscito J.G."/>
            <person name="Kirilenko B.M."/>
            <person name="Davalos L.M."/>
            <person name="Corthals A.P."/>
            <person name="Power M.L."/>
            <person name="Jones G."/>
            <person name="Ransome R.D."/>
            <person name="Dechmann D.K.N."/>
            <person name="Locatelli A.G."/>
            <person name="Puechmaille S.J."/>
            <person name="Fedrigo O."/>
            <person name="Jarvis E.D."/>
            <person name="Hiller M."/>
            <person name="Vernes S.C."/>
            <person name="Myers E.W."/>
            <person name="Teeling E.C."/>
        </authorList>
    </citation>
    <scope>NUCLEOTIDE SEQUENCE [LARGE SCALE GENOMIC DNA]</scope>
    <source>
        <strain evidence="12">Bat1K_MPI-CBG_1</strain>
    </source>
</reference>
<evidence type="ECO:0000256" key="3">
    <source>
        <dbReference type="ARBA" id="ARBA00022729"/>
    </source>
</evidence>
<keyword evidence="3 9" id="KW-0732">Signal</keyword>
<proteinExistence type="predicted"/>
<gene>
    <name evidence="12" type="ORF">HJG60_006736</name>
</gene>
<evidence type="ECO:0000256" key="7">
    <source>
        <dbReference type="ARBA" id="ARBA00023180"/>
    </source>
</evidence>
<dbReference type="Proteomes" id="UP000664940">
    <property type="component" value="Unassembled WGS sequence"/>
</dbReference>
<dbReference type="Gene3D" id="2.60.40.3850">
    <property type="match status" value="1"/>
</dbReference>
<accession>A0A834DUK3</accession>
<evidence type="ECO:0000259" key="10">
    <source>
        <dbReference type="Pfam" id="PF09240"/>
    </source>
</evidence>
<evidence type="ECO:0000313" key="12">
    <source>
        <dbReference type="EMBL" id="KAF6090652.1"/>
    </source>
</evidence>
<dbReference type="SUPFAM" id="SSF49265">
    <property type="entry name" value="Fibronectin type III"/>
    <property type="match status" value="1"/>
</dbReference>
<evidence type="ECO:0000313" key="13">
    <source>
        <dbReference type="Proteomes" id="UP000664940"/>
    </source>
</evidence>
<organism evidence="12 13">
    <name type="scientific">Phyllostomus discolor</name>
    <name type="common">pale spear-nosed bat</name>
    <dbReference type="NCBI Taxonomy" id="89673"/>
    <lineage>
        <taxon>Eukaryota</taxon>
        <taxon>Metazoa</taxon>
        <taxon>Chordata</taxon>
        <taxon>Craniata</taxon>
        <taxon>Vertebrata</taxon>
        <taxon>Euteleostomi</taxon>
        <taxon>Mammalia</taxon>
        <taxon>Eutheria</taxon>
        <taxon>Laurasiatheria</taxon>
        <taxon>Chiroptera</taxon>
        <taxon>Yangochiroptera</taxon>
        <taxon>Phyllostomidae</taxon>
        <taxon>Phyllostominae</taxon>
        <taxon>Phyllostomus</taxon>
    </lineage>
</organism>
<comment type="caution">
    <text evidence="12">The sequence shown here is derived from an EMBL/GenBank/DDBJ whole genome shotgun (WGS) entry which is preliminary data.</text>
</comment>
<dbReference type="AlphaFoldDB" id="A0A834DUK3"/>
<keyword evidence="5 8" id="KW-0472">Membrane</keyword>
<dbReference type="InterPro" id="IPR013783">
    <property type="entry name" value="Ig-like_fold"/>
</dbReference>
<feature type="domain" description="IL-3 receptor alpha chain N-terminal" evidence="11">
    <location>
        <begin position="27"/>
        <end position="100"/>
    </location>
</feature>